<feature type="transmembrane region" description="Helical" evidence="1">
    <location>
        <begin position="56"/>
        <end position="75"/>
    </location>
</feature>
<protein>
    <submittedName>
        <fullName evidence="2">Uncharacterized protein</fullName>
    </submittedName>
</protein>
<reference evidence="2" key="1">
    <citation type="submission" date="2021-01" db="EMBL/GenBank/DDBJ databases">
        <authorList>
            <person name="Corre E."/>
            <person name="Pelletier E."/>
            <person name="Niang G."/>
            <person name="Scheremetjew M."/>
            <person name="Finn R."/>
            <person name="Kale V."/>
            <person name="Holt S."/>
            <person name="Cochrane G."/>
            <person name="Meng A."/>
            <person name="Brown T."/>
            <person name="Cohen L."/>
        </authorList>
    </citation>
    <scope>NUCLEOTIDE SEQUENCE</scope>
    <source>
        <strain evidence="2">CCMP622</strain>
    </source>
</reference>
<organism evidence="2">
    <name type="scientific">Lotharella oceanica</name>
    <dbReference type="NCBI Taxonomy" id="641309"/>
    <lineage>
        <taxon>Eukaryota</taxon>
        <taxon>Sar</taxon>
        <taxon>Rhizaria</taxon>
        <taxon>Cercozoa</taxon>
        <taxon>Chlorarachniophyceae</taxon>
        <taxon>Lotharella</taxon>
    </lineage>
</organism>
<dbReference type="EMBL" id="HBHP01003950">
    <property type="protein sequence ID" value="CAD9748942.1"/>
    <property type="molecule type" value="Transcribed_RNA"/>
</dbReference>
<keyword evidence="1" id="KW-0812">Transmembrane</keyword>
<accession>A0A7S2TI43</accession>
<name>A0A7S2TI43_9EUKA</name>
<evidence type="ECO:0000256" key="1">
    <source>
        <dbReference type="SAM" id="Phobius"/>
    </source>
</evidence>
<sequence>MCVIALVAYCISVLGFMYLRVCVRTVYIYRYHHMLYMYQYVLRGARSLSSRSCGHTVLVLCNLGCYSSSIIMVFFSTSHHRMTDTILVFILPISFIIDDDGLGCDGEKTNTKTERRGKKKPTTARIGHYSIDE</sequence>
<keyword evidence="1" id="KW-0472">Membrane</keyword>
<proteinExistence type="predicted"/>
<dbReference type="AlphaFoldDB" id="A0A7S2TI43"/>
<gene>
    <name evidence="2" type="ORF">LSP00402_LOCUS2475</name>
</gene>
<evidence type="ECO:0000313" key="2">
    <source>
        <dbReference type="EMBL" id="CAD9748942.1"/>
    </source>
</evidence>
<feature type="transmembrane region" description="Helical" evidence="1">
    <location>
        <begin position="6"/>
        <end position="29"/>
    </location>
</feature>
<keyword evidence="1" id="KW-1133">Transmembrane helix</keyword>